<dbReference type="EMBL" id="JARIHO010000044">
    <property type="protein sequence ID" value="KAJ7325528.1"/>
    <property type="molecule type" value="Genomic_DNA"/>
</dbReference>
<keyword evidence="3" id="KW-0349">Heme</keyword>
<dbReference type="Pfam" id="PF01328">
    <property type="entry name" value="Peroxidase_2"/>
    <property type="match status" value="1"/>
</dbReference>
<protein>
    <submittedName>
        <fullName evidence="9">Chloroperoxidase</fullName>
    </submittedName>
</protein>
<dbReference type="GO" id="GO:0004601">
    <property type="term" value="F:peroxidase activity"/>
    <property type="evidence" value="ECO:0007669"/>
    <property type="project" value="UniProtKB-KW"/>
</dbReference>
<dbReference type="InterPro" id="IPR000028">
    <property type="entry name" value="Chloroperoxidase"/>
</dbReference>
<evidence type="ECO:0000256" key="5">
    <source>
        <dbReference type="ARBA" id="ARBA00023002"/>
    </source>
</evidence>
<keyword evidence="5" id="KW-0560">Oxidoreductase</keyword>
<dbReference type="AlphaFoldDB" id="A0AAD6ZJB0"/>
<dbReference type="Proteomes" id="UP001218218">
    <property type="component" value="Unassembled WGS sequence"/>
</dbReference>
<name>A0AAD6ZJB0_9AGAR</name>
<keyword evidence="6" id="KW-0408">Iron</keyword>
<reference evidence="9" key="1">
    <citation type="submission" date="2023-03" db="EMBL/GenBank/DDBJ databases">
        <title>Massive genome expansion in bonnet fungi (Mycena s.s.) driven by repeated elements and novel gene families across ecological guilds.</title>
        <authorList>
            <consortium name="Lawrence Berkeley National Laboratory"/>
            <person name="Harder C.B."/>
            <person name="Miyauchi S."/>
            <person name="Viragh M."/>
            <person name="Kuo A."/>
            <person name="Thoen E."/>
            <person name="Andreopoulos B."/>
            <person name="Lu D."/>
            <person name="Skrede I."/>
            <person name="Drula E."/>
            <person name="Henrissat B."/>
            <person name="Morin E."/>
            <person name="Kohler A."/>
            <person name="Barry K."/>
            <person name="LaButti K."/>
            <person name="Morin E."/>
            <person name="Salamov A."/>
            <person name="Lipzen A."/>
            <person name="Mereny Z."/>
            <person name="Hegedus B."/>
            <person name="Baldrian P."/>
            <person name="Stursova M."/>
            <person name="Weitz H."/>
            <person name="Taylor A."/>
            <person name="Grigoriev I.V."/>
            <person name="Nagy L.G."/>
            <person name="Martin F."/>
            <person name="Kauserud H."/>
        </authorList>
    </citation>
    <scope>NUCLEOTIDE SEQUENCE</scope>
    <source>
        <strain evidence="9">CBHHK002</strain>
    </source>
</reference>
<evidence type="ECO:0000256" key="6">
    <source>
        <dbReference type="ARBA" id="ARBA00023004"/>
    </source>
</evidence>
<evidence type="ECO:0000313" key="9">
    <source>
        <dbReference type="EMBL" id="KAJ7325528.1"/>
    </source>
</evidence>
<gene>
    <name evidence="9" type="ORF">DFH08DRAFT_711233</name>
</gene>
<evidence type="ECO:0000256" key="4">
    <source>
        <dbReference type="ARBA" id="ARBA00022723"/>
    </source>
</evidence>
<comment type="cofactor">
    <cofactor evidence="1">
        <name>heme b</name>
        <dbReference type="ChEBI" id="CHEBI:60344"/>
    </cofactor>
</comment>
<dbReference type="InterPro" id="IPR036851">
    <property type="entry name" value="Chloroperoxidase-like_sf"/>
</dbReference>
<evidence type="ECO:0000256" key="7">
    <source>
        <dbReference type="ARBA" id="ARBA00025795"/>
    </source>
</evidence>
<evidence type="ECO:0000259" key="8">
    <source>
        <dbReference type="PROSITE" id="PS51405"/>
    </source>
</evidence>
<evidence type="ECO:0000256" key="2">
    <source>
        <dbReference type="ARBA" id="ARBA00022559"/>
    </source>
</evidence>
<dbReference type="SUPFAM" id="SSF47571">
    <property type="entry name" value="Cloroperoxidase"/>
    <property type="match status" value="1"/>
</dbReference>
<proteinExistence type="inferred from homology"/>
<dbReference type="PANTHER" id="PTHR33577">
    <property type="entry name" value="STERIGMATOCYSTIN BIOSYNTHESIS PEROXIDASE STCC-RELATED"/>
    <property type="match status" value="1"/>
</dbReference>
<evidence type="ECO:0000256" key="1">
    <source>
        <dbReference type="ARBA" id="ARBA00001970"/>
    </source>
</evidence>
<feature type="domain" description="Heme haloperoxidase family profile" evidence="8">
    <location>
        <begin position="12"/>
        <end position="246"/>
    </location>
</feature>
<keyword evidence="2" id="KW-0575">Peroxidase</keyword>
<sequence>MSVSLNATSTLKDHPFIPAGRLDKRSPCPALNALANHGHLPRRGTQITFTQLLCAVRTVYNLSLPLALLLTLVGFLTCAKFSVNVPQSSPATPEHSPYSGYRWRLSVSWTLSLSDLSARGWNKIAHDASLVHVSGIPSHAPDPALLSNLLSTASRSGTQHEAGITLEGLAAVHVLRKRSLSCPLSRLHEQVAVGECALGWLVMRNPRTGVIELDTLEQWFGEERLPEGWWDSKRPVKAVGLIQSRRTAGKVQRLVKNE</sequence>
<evidence type="ECO:0000256" key="3">
    <source>
        <dbReference type="ARBA" id="ARBA00022617"/>
    </source>
</evidence>
<evidence type="ECO:0000313" key="10">
    <source>
        <dbReference type="Proteomes" id="UP001218218"/>
    </source>
</evidence>
<dbReference type="Gene3D" id="1.10.489.10">
    <property type="entry name" value="Chloroperoxidase-like"/>
    <property type="match status" value="1"/>
</dbReference>
<keyword evidence="4" id="KW-0479">Metal-binding</keyword>
<dbReference type="GO" id="GO:0046872">
    <property type="term" value="F:metal ion binding"/>
    <property type="evidence" value="ECO:0007669"/>
    <property type="project" value="UniProtKB-KW"/>
</dbReference>
<accession>A0AAD6ZJB0</accession>
<dbReference type="PROSITE" id="PS51405">
    <property type="entry name" value="HEME_HALOPEROXIDASE"/>
    <property type="match status" value="1"/>
</dbReference>
<keyword evidence="10" id="KW-1185">Reference proteome</keyword>
<dbReference type="PANTHER" id="PTHR33577:SF9">
    <property type="entry name" value="PEROXIDASE STCC"/>
    <property type="match status" value="1"/>
</dbReference>
<organism evidence="9 10">
    <name type="scientific">Mycena albidolilacea</name>
    <dbReference type="NCBI Taxonomy" id="1033008"/>
    <lineage>
        <taxon>Eukaryota</taxon>
        <taxon>Fungi</taxon>
        <taxon>Dikarya</taxon>
        <taxon>Basidiomycota</taxon>
        <taxon>Agaricomycotina</taxon>
        <taxon>Agaricomycetes</taxon>
        <taxon>Agaricomycetidae</taxon>
        <taxon>Agaricales</taxon>
        <taxon>Marasmiineae</taxon>
        <taxon>Mycenaceae</taxon>
        <taxon>Mycena</taxon>
    </lineage>
</organism>
<comment type="similarity">
    <text evidence="7">Belongs to the chloroperoxidase family.</text>
</comment>
<comment type="caution">
    <text evidence="9">The sequence shown here is derived from an EMBL/GenBank/DDBJ whole genome shotgun (WGS) entry which is preliminary data.</text>
</comment>